<dbReference type="GO" id="GO:0000162">
    <property type="term" value="P:L-tryptophan biosynthetic process"/>
    <property type="evidence" value="ECO:0007669"/>
    <property type="project" value="TreeGrafter"/>
</dbReference>
<dbReference type="EMBL" id="UOGL01000223">
    <property type="protein sequence ID" value="VAX38562.1"/>
    <property type="molecule type" value="Genomic_DNA"/>
</dbReference>
<dbReference type="PRINTS" id="PR00096">
    <property type="entry name" value="GATASE"/>
</dbReference>
<dbReference type="GO" id="GO:0004049">
    <property type="term" value="F:anthranilate synthase activity"/>
    <property type="evidence" value="ECO:0007669"/>
    <property type="project" value="UniProtKB-EC"/>
</dbReference>
<dbReference type="GO" id="GO:0005829">
    <property type="term" value="C:cytosol"/>
    <property type="evidence" value="ECO:0007669"/>
    <property type="project" value="TreeGrafter"/>
</dbReference>
<dbReference type="Pfam" id="PF00117">
    <property type="entry name" value="GATase"/>
    <property type="match status" value="1"/>
</dbReference>
<evidence type="ECO:0000313" key="3">
    <source>
        <dbReference type="EMBL" id="VAX38562.1"/>
    </source>
</evidence>
<dbReference type="GO" id="GO:0046820">
    <property type="term" value="F:4-amino-4-deoxychorismate synthase activity"/>
    <property type="evidence" value="ECO:0007669"/>
    <property type="project" value="UniProtKB-EC"/>
</dbReference>
<dbReference type="AlphaFoldDB" id="A0A3B1DCR5"/>
<dbReference type="PANTHER" id="PTHR43418:SF4">
    <property type="entry name" value="MULTIFUNCTIONAL TRYPTOPHAN BIOSYNTHESIS PROTEIN"/>
    <property type="match status" value="1"/>
</dbReference>
<sequence length="222" mass="24496">MILLLDNYDSFVHNLSRYFVELGEETLVVRNDEITVETIQKMSPTAIVISPGPCTPAEAGISVSLIQQLYSSVPILGICLGHQSIATALGGNVVRAKQPVHGKRSLVTHHQKGLFKGLPHPLQATRYHSLIVEEATLPKELEVIARLEDETVMAIKHTMFPLFGVQFHPESVLTESGHLLLANFLESCSLSPSQIPSGDYTFPPQEPSWVDDDWASGQPLHW</sequence>
<dbReference type="NCBIfam" id="TIGR00566">
    <property type="entry name" value="trpG_papA"/>
    <property type="match status" value="1"/>
</dbReference>
<organism evidence="3">
    <name type="scientific">hydrothermal vent metagenome</name>
    <dbReference type="NCBI Taxonomy" id="652676"/>
    <lineage>
        <taxon>unclassified sequences</taxon>
        <taxon>metagenomes</taxon>
        <taxon>ecological metagenomes</taxon>
    </lineage>
</organism>
<accession>A0A3B1DCR5</accession>
<keyword evidence="3" id="KW-0456">Lyase</keyword>
<dbReference type="PROSITE" id="PS51273">
    <property type="entry name" value="GATASE_TYPE_1"/>
    <property type="match status" value="1"/>
</dbReference>
<dbReference type="Gene3D" id="3.40.50.880">
    <property type="match status" value="1"/>
</dbReference>
<keyword evidence="1" id="KW-0315">Glutamine amidotransferase</keyword>
<dbReference type="SUPFAM" id="SSF52317">
    <property type="entry name" value="Class I glutamine amidotransferase-like"/>
    <property type="match status" value="1"/>
</dbReference>
<gene>
    <name evidence="3" type="ORF">MNBD_PLANCTO02-3370</name>
</gene>
<dbReference type="InterPro" id="IPR029062">
    <property type="entry name" value="Class_I_gatase-like"/>
</dbReference>
<keyword evidence="3" id="KW-0032">Aminotransferase</keyword>
<dbReference type="EC" id="4.1.3.27" evidence="3"/>
<dbReference type="PRINTS" id="PR00099">
    <property type="entry name" value="CPSGATASE"/>
</dbReference>
<feature type="domain" description="Glutamine amidotransferase" evidence="2">
    <location>
        <begin position="3"/>
        <end position="186"/>
    </location>
</feature>
<dbReference type="PANTHER" id="PTHR43418">
    <property type="entry name" value="MULTIFUNCTIONAL TRYPTOPHAN BIOSYNTHESIS PROTEIN-RELATED"/>
    <property type="match status" value="1"/>
</dbReference>
<protein>
    <submittedName>
        <fullName evidence="3">Anthranilate synthase, amidotransferase component @ Para-aminobenzoate synthase, amidotransferase component</fullName>
        <ecNumber evidence="3">2.6.1.85</ecNumber>
        <ecNumber evidence="3">4.1.3.27</ecNumber>
    </submittedName>
</protein>
<proteinExistence type="predicted"/>
<name>A0A3B1DCR5_9ZZZZ</name>
<dbReference type="EC" id="2.6.1.85" evidence="3"/>
<dbReference type="PRINTS" id="PR00097">
    <property type="entry name" value="ANTSNTHASEII"/>
</dbReference>
<dbReference type="CDD" id="cd01743">
    <property type="entry name" value="GATase1_Anthranilate_Synthase"/>
    <property type="match status" value="1"/>
</dbReference>
<reference evidence="3" key="1">
    <citation type="submission" date="2018-06" db="EMBL/GenBank/DDBJ databases">
        <authorList>
            <person name="Zhirakovskaya E."/>
        </authorList>
    </citation>
    <scope>NUCLEOTIDE SEQUENCE</scope>
</reference>
<evidence type="ECO:0000256" key="1">
    <source>
        <dbReference type="ARBA" id="ARBA00022962"/>
    </source>
</evidence>
<dbReference type="InterPro" id="IPR017926">
    <property type="entry name" value="GATASE"/>
</dbReference>
<dbReference type="InterPro" id="IPR006221">
    <property type="entry name" value="TrpG/PapA_dom"/>
</dbReference>
<keyword evidence="3" id="KW-0808">Transferase</keyword>
<dbReference type="FunFam" id="3.40.50.880:FF:000003">
    <property type="entry name" value="Anthranilate synthase component II"/>
    <property type="match status" value="1"/>
</dbReference>
<dbReference type="InterPro" id="IPR050472">
    <property type="entry name" value="Anth_synth/Amidotransfase"/>
</dbReference>
<evidence type="ECO:0000259" key="2">
    <source>
        <dbReference type="Pfam" id="PF00117"/>
    </source>
</evidence>